<proteinExistence type="predicted"/>
<dbReference type="EMBL" id="CAKE01000003">
    <property type="protein sequence ID" value="CCI81489.1"/>
    <property type="molecule type" value="Genomic_DNA"/>
</dbReference>
<dbReference type="AlphaFoldDB" id="I7L9L6"/>
<gene>
    <name evidence="1" type="ORF">BN55_08260</name>
</gene>
<name>I7L9L6_9LACO</name>
<dbReference type="Proteomes" id="UP000009320">
    <property type="component" value="Unassembled WGS sequence"/>
</dbReference>
<reference evidence="1 2" key="1">
    <citation type="submission" date="2012-06" db="EMBL/GenBank/DDBJ databases">
        <title>Draft Genome Sequence of Lactobacillus hominis Strain CRBIP 24.179T, isolated from human intestine.</title>
        <authorList>
            <person name="Cousin S."/>
            <person name="Ma L."/>
            <person name="Bizet C."/>
            <person name="Loux V."/>
            <person name="Bouchier C."/>
            <person name="Clermont D."/>
            <person name="Creno S."/>
        </authorList>
    </citation>
    <scope>NUCLEOTIDE SEQUENCE [LARGE SCALE GENOMIC DNA]</scope>
    <source>
        <strain evidence="2">CRBIP 24.179T</strain>
    </source>
</reference>
<dbReference type="InterPro" id="IPR011990">
    <property type="entry name" value="TPR-like_helical_dom_sf"/>
</dbReference>
<protein>
    <submittedName>
        <fullName evidence="1">Cro/CI family transcriptional regulator</fullName>
    </submittedName>
</protein>
<dbReference type="Gene3D" id="1.25.40.10">
    <property type="entry name" value="Tetratricopeptide repeat domain"/>
    <property type="match status" value="1"/>
</dbReference>
<sequence>MKILNSLCARMDINLSDIMLTSQNNDVATKLFEAEFATIQYDFPKVARILSKISPNQLLRQKDVYHYYYLRGLIALELDHDETDALYYFNSILNSEKIKTNSIYYLLALKGCSQVYELQNDSEKADHYYQNLIKRIKDVEVNDRTVTLQLLSILCQSGEFYGREQKYDLSDDLLKYGYQICSDKHVIYFIARILFRLALNNKAQNKDPQLTAQYLQDTAAFARLNKNRVLLDKIQQFEN</sequence>
<evidence type="ECO:0000313" key="1">
    <source>
        <dbReference type="EMBL" id="CCI81489.1"/>
    </source>
</evidence>
<accession>I7L9L6</accession>
<comment type="caution">
    <text evidence="1">The sequence shown here is derived from an EMBL/GenBank/DDBJ whole genome shotgun (WGS) entry which is preliminary data.</text>
</comment>
<dbReference type="STRING" id="1423758.FC41_GL000543"/>
<evidence type="ECO:0000313" key="2">
    <source>
        <dbReference type="Proteomes" id="UP000009320"/>
    </source>
</evidence>
<keyword evidence="2" id="KW-1185">Reference proteome</keyword>
<dbReference type="PATRIC" id="fig|1423758.3.peg.549"/>
<organism evidence="1 2">
    <name type="scientific">Lactobacillus hominis DSM 23910 = CRBIP 24.179</name>
    <dbReference type="NCBI Taxonomy" id="1423758"/>
    <lineage>
        <taxon>Bacteria</taxon>
        <taxon>Bacillati</taxon>
        <taxon>Bacillota</taxon>
        <taxon>Bacilli</taxon>
        <taxon>Lactobacillales</taxon>
        <taxon>Lactobacillaceae</taxon>
        <taxon>Lactobacillus</taxon>
    </lineage>
</organism>
<dbReference type="eggNOG" id="COG1396">
    <property type="taxonomic scope" value="Bacteria"/>
</dbReference>